<evidence type="ECO:0000256" key="1">
    <source>
        <dbReference type="ARBA" id="ARBA00009124"/>
    </source>
</evidence>
<dbReference type="VEuPathDB" id="PiroplasmaDB:BBBOND_0101500"/>
<gene>
    <name evidence="5" type="ORF">BBBOND_0101500</name>
</gene>
<dbReference type="GO" id="GO:0003735">
    <property type="term" value="F:structural constituent of ribosome"/>
    <property type="evidence" value="ECO:0007669"/>
    <property type="project" value="InterPro"/>
</dbReference>
<proteinExistence type="inferred from homology"/>
<dbReference type="InterPro" id="IPR038655">
    <property type="entry name" value="Ribosomal_eL27_sf"/>
</dbReference>
<evidence type="ECO:0000256" key="2">
    <source>
        <dbReference type="ARBA" id="ARBA00022980"/>
    </source>
</evidence>
<dbReference type="InterPro" id="IPR005824">
    <property type="entry name" value="KOW"/>
</dbReference>
<comment type="similarity">
    <text evidence="1">Belongs to the eukaryotic ribosomal protein eL27 family.</text>
</comment>
<dbReference type="EMBL" id="LK391707">
    <property type="protein sequence ID" value="CDR93821.1"/>
    <property type="molecule type" value="Genomic_DNA"/>
</dbReference>
<dbReference type="SMART" id="SM00739">
    <property type="entry name" value="KOW"/>
    <property type="match status" value="1"/>
</dbReference>
<dbReference type="PANTHER" id="PTHR10497">
    <property type="entry name" value="60S RIBOSOMAL PROTEIN L27"/>
    <property type="match status" value="1"/>
</dbReference>
<feature type="domain" description="KOW" evidence="4">
    <location>
        <begin position="4"/>
        <end position="31"/>
    </location>
</feature>
<keyword evidence="3" id="KW-0687">Ribonucleoprotein</keyword>
<dbReference type="InterPro" id="IPR008991">
    <property type="entry name" value="Translation_prot_SH3-like_sf"/>
</dbReference>
<evidence type="ECO:0000313" key="6">
    <source>
        <dbReference type="Proteomes" id="UP000033188"/>
    </source>
</evidence>
<dbReference type="Proteomes" id="UP000033188">
    <property type="component" value="Chromosome 1"/>
</dbReference>
<sequence>MAKLMKPGRIVVVLAGRRAGRKGIIVHCNESPSKRRPYANCLVAGVDKHPLKVTRNMSKEKMQKRMRIKPFVKYINVNHLMPTRYTVTGRIDPKTLVTDEQMENQATRKEARKALKAVLEETLNNPDPADGKISKDALFLRKKLRF</sequence>
<evidence type="ECO:0000259" key="4">
    <source>
        <dbReference type="SMART" id="SM00739"/>
    </source>
</evidence>
<dbReference type="KEGG" id="bbig:BBBOND_0101500"/>
<accession>A0A061CYY5</accession>
<dbReference type="GO" id="GO:0006412">
    <property type="term" value="P:translation"/>
    <property type="evidence" value="ECO:0007669"/>
    <property type="project" value="InterPro"/>
</dbReference>
<dbReference type="GO" id="GO:0005840">
    <property type="term" value="C:ribosome"/>
    <property type="evidence" value="ECO:0007669"/>
    <property type="project" value="UniProtKB-KW"/>
</dbReference>
<evidence type="ECO:0000313" key="5">
    <source>
        <dbReference type="EMBL" id="CDR93821.1"/>
    </source>
</evidence>
<evidence type="ECO:0000256" key="3">
    <source>
        <dbReference type="ARBA" id="ARBA00023274"/>
    </source>
</evidence>
<dbReference type="SUPFAM" id="SSF50104">
    <property type="entry name" value="Translation proteins SH3-like domain"/>
    <property type="match status" value="1"/>
</dbReference>
<keyword evidence="2" id="KW-0689">Ribosomal protein</keyword>
<dbReference type="OrthoDB" id="2365484at2759"/>
<dbReference type="Gene3D" id="2.30.30.770">
    <property type="match status" value="1"/>
</dbReference>
<dbReference type="GO" id="GO:1990904">
    <property type="term" value="C:ribonucleoprotein complex"/>
    <property type="evidence" value="ECO:0007669"/>
    <property type="project" value="UniProtKB-KW"/>
</dbReference>
<dbReference type="CDD" id="cd06090">
    <property type="entry name" value="KOW_RPL27"/>
    <property type="match status" value="1"/>
</dbReference>
<dbReference type="Pfam" id="PF01777">
    <property type="entry name" value="Ribosomal_L27e"/>
    <property type="match status" value="1"/>
</dbReference>
<dbReference type="InterPro" id="IPR041991">
    <property type="entry name" value="Ribosomal_eL27_KOW"/>
</dbReference>
<dbReference type="GeneID" id="24562362"/>
<name>A0A061CYY5_BABBI</name>
<dbReference type="RefSeq" id="XP_012766007.1">
    <property type="nucleotide sequence ID" value="XM_012910553.1"/>
</dbReference>
<dbReference type="Pfam" id="PF00467">
    <property type="entry name" value="KOW"/>
    <property type="match status" value="1"/>
</dbReference>
<dbReference type="STRING" id="5866.A0A061CYY5"/>
<keyword evidence="6" id="KW-1185">Reference proteome</keyword>
<dbReference type="InterPro" id="IPR001141">
    <property type="entry name" value="Ribosomal_eL27"/>
</dbReference>
<reference evidence="6" key="1">
    <citation type="journal article" date="2014" name="Nucleic Acids Res.">
        <title>The evolutionary dynamics of variant antigen genes in Babesia reveal a history of genomic innovation underlying host-parasite interaction.</title>
        <authorList>
            <person name="Jackson A.P."/>
            <person name="Otto T.D."/>
            <person name="Darby A."/>
            <person name="Ramaprasad A."/>
            <person name="Xia D."/>
            <person name="Echaide I.E."/>
            <person name="Farber M."/>
            <person name="Gahlot S."/>
            <person name="Gamble J."/>
            <person name="Gupta D."/>
            <person name="Gupta Y."/>
            <person name="Jackson L."/>
            <person name="Malandrin L."/>
            <person name="Malas T.B."/>
            <person name="Moussa E."/>
            <person name="Nair M."/>
            <person name="Reid A.J."/>
            <person name="Sanders M."/>
            <person name="Sharma J."/>
            <person name="Tracey A."/>
            <person name="Quail M.A."/>
            <person name="Weir W."/>
            <person name="Wastling J.M."/>
            <person name="Hall N."/>
            <person name="Willadsen P."/>
            <person name="Lingelbach K."/>
            <person name="Shiels B."/>
            <person name="Tait A."/>
            <person name="Berriman M."/>
            <person name="Allred D.R."/>
            <person name="Pain A."/>
        </authorList>
    </citation>
    <scope>NUCLEOTIDE SEQUENCE [LARGE SCALE GENOMIC DNA]</scope>
    <source>
        <strain evidence="6">Bond</strain>
    </source>
</reference>
<organism evidence="5 6">
    <name type="scientific">Babesia bigemina</name>
    <dbReference type="NCBI Taxonomy" id="5866"/>
    <lineage>
        <taxon>Eukaryota</taxon>
        <taxon>Sar</taxon>
        <taxon>Alveolata</taxon>
        <taxon>Apicomplexa</taxon>
        <taxon>Aconoidasida</taxon>
        <taxon>Piroplasmida</taxon>
        <taxon>Babesiidae</taxon>
        <taxon>Babesia</taxon>
    </lineage>
</organism>
<protein>
    <submittedName>
        <fullName evidence="5">Ribosomal L27e protein family protein, putative</fullName>
    </submittedName>
</protein>
<dbReference type="AlphaFoldDB" id="A0A061CYY5"/>
<dbReference type="OMA" id="NQWFFTK"/>